<name>A0A1I1X8C1_9GAMM</name>
<dbReference type="GO" id="GO:0016757">
    <property type="term" value="F:glycosyltransferase activity"/>
    <property type="evidence" value="ECO:0007669"/>
    <property type="project" value="TreeGrafter"/>
</dbReference>
<dbReference type="RefSeq" id="WP_026634201.1">
    <property type="nucleotide sequence ID" value="NZ_FONH01000001.1"/>
</dbReference>
<dbReference type="PANTHER" id="PTHR45947:SF3">
    <property type="entry name" value="SULFOQUINOVOSYL TRANSFERASE SQD2"/>
    <property type="match status" value="1"/>
</dbReference>
<reference evidence="2" key="1">
    <citation type="submission" date="2016-10" db="EMBL/GenBank/DDBJ databases">
        <authorList>
            <person name="Varghese N."/>
            <person name="Submissions S."/>
        </authorList>
    </citation>
    <scope>NUCLEOTIDE SEQUENCE [LARGE SCALE GENOMIC DNA]</scope>
    <source>
        <strain evidence="2">UNC178MFTsu3.1</strain>
    </source>
</reference>
<dbReference type="Pfam" id="PF13692">
    <property type="entry name" value="Glyco_trans_1_4"/>
    <property type="match status" value="1"/>
</dbReference>
<evidence type="ECO:0000313" key="1">
    <source>
        <dbReference type="EMBL" id="SFE03639.1"/>
    </source>
</evidence>
<organism evidence="1 2">
    <name type="scientific">Dyella marensis</name>
    <dbReference type="NCBI Taxonomy" id="500610"/>
    <lineage>
        <taxon>Bacteria</taxon>
        <taxon>Pseudomonadati</taxon>
        <taxon>Pseudomonadota</taxon>
        <taxon>Gammaproteobacteria</taxon>
        <taxon>Lysobacterales</taxon>
        <taxon>Rhodanobacteraceae</taxon>
        <taxon>Dyella</taxon>
    </lineage>
</organism>
<accession>A0A1I1X8C1</accession>
<protein>
    <submittedName>
        <fullName evidence="1">Glycosyltransferase involved in cell wall bisynthesis</fullName>
    </submittedName>
</protein>
<dbReference type="InterPro" id="IPR050194">
    <property type="entry name" value="Glycosyltransferase_grp1"/>
</dbReference>
<dbReference type="Proteomes" id="UP000199477">
    <property type="component" value="Unassembled WGS sequence"/>
</dbReference>
<evidence type="ECO:0000313" key="2">
    <source>
        <dbReference type="Proteomes" id="UP000199477"/>
    </source>
</evidence>
<gene>
    <name evidence="1" type="ORF">SAMN02799615_00155</name>
</gene>
<proteinExistence type="predicted"/>
<keyword evidence="2" id="KW-1185">Reference proteome</keyword>
<dbReference type="STRING" id="500610.SAMN02799615_00155"/>
<dbReference type="PANTHER" id="PTHR45947">
    <property type="entry name" value="SULFOQUINOVOSYL TRANSFERASE SQD2"/>
    <property type="match status" value="1"/>
</dbReference>
<dbReference type="EMBL" id="FONH01000001">
    <property type="protein sequence ID" value="SFE03639.1"/>
    <property type="molecule type" value="Genomic_DNA"/>
</dbReference>
<sequence>MHVAQLNLVQAPAEIEPEHLPTHWHTLADVADAVASAGVRVSVIQNSMREAQFVRDGVDYRFLPLDGKEGGRRLAAALAGVGAELAHVHGLNFAPQALALARRLPSLPILLQDHANRPPPWWRRAQWRRWYAAAAGVAFTAPAQAQPFVDAKLFKPGLRVFAIPESSCRFSMGDRAQARYATGLHGYPCVLWVGHLAAGKDPLAVLDGVALAARRLPDLQLWCAYGSAPLLDEVQARIARDPWLTGRVHLLGRVPHEQVQTLQRAADLFVSGSRAESCGYAALEAMACGATPVLTDIPSFRALTGEGRVGRLWPCGDTGRLADALVAMATAGPTRADVRAHFEAELSFAAVGRRWAEAYAALLAGRPGEAAWEAA</sequence>
<dbReference type="Gene3D" id="3.40.50.2000">
    <property type="entry name" value="Glycogen Phosphorylase B"/>
    <property type="match status" value="2"/>
</dbReference>
<dbReference type="AlphaFoldDB" id="A0A1I1X8C1"/>
<dbReference type="CDD" id="cd03801">
    <property type="entry name" value="GT4_PimA-like"/>
    <property type="match status" value="1"/>
</dbReference>
<dbReference type="SUPFAM" id="SSF53756">
    <property type="entry name" value="UDP-Glycosyltransferase/glycogen phosphorylase"/>
    <property type="match status" value="1"/>
</dbReference>
<keyword evidence="1" id="KW-0808">Transferase</keyword>